<dbReference type="PANTHER" id="PTHR39160">
    <property type="entry name" value="CELL WALL-BINDING PROTEIN YOCH"/>
    <property type="match status" value="1"/>
</dbReference>
<dbReference type="PROSITE" id="PS51109">
    <property type="entry name" value="G5"/>
    <property type="match status" value="1"/>
</dbReference>
<dbReference type="InterPro" id="IPR051933">
    <property type="entry name" value="Resuscitation_pf_RpfB"/>
</dbReference>
<dbReference type="OrthoDB" id="9798935at2"/>
<dbReference type="GO" id="GO:0004553">
    <property type="term" value="F:hydrolase activity, hydrolyzing O-glycosyl compounds"/>
    <property type="evidence" value="ECO:0007669"/>
    <property type="project" value="InterPro"/>
</dbReference>
<dbReference type="Pfam" id="PF06725">
    <property type="entry name" value="3D"/>
    <property type="match status" value="1"/>
</dbReference>
<dbReference type="InterPro" id="IPR036908">
    <property type="entry name" value="RlpA-like_sf"/>
</dbReference>
<evidence type="ECO:0000313" key="3">
    <source>
        <dbReference type="EMBL" id="SDI11661.1"/>
    </source>
</evidence>
<name>A0A1G8HYQ7_9BACI</name>
<evidence type="ECO:0000313" key="4">
    <source>
        <dbReference type="Proteomes" id="UP000199163"/>
    </source>
</evidence>
<dbReference type="Gene3D" id="2.20.230.10">
    <property type="entry name" value="Resuscitation-promoting factor rpfb"/>
    <property type="match status" value="1"/>
</dbReference>
<dbReference type="GO" id="GO:0019867">
    <property type="term" value="C:outer membrane"/>
    <property type="evidence" value="ECO:0007669"/>
    <property type="project" value="InterPro"/>
</dbReference>
<organism evidence="3 4">
    <name type="scientific">Alteribacillus persepolensis</name>
    <dbReference type="NCBI Taxonomy" id="568899"/>
    <lineage>
        <taxon>Bacteria</taxon>
        <taxon>Bacillati</taxon>
        <taxon>Bacillota</taxon>
        <taxon>Bacilli</taxon>
        <taxon>Bacillales</taxon>
        <taxon>Bacillaceae</taxon>
        <taxon>Alteribacillus</taxon>
    </lineage>
</organism>
<reference evidence="3 4" key="1">
    <citation type="submission" date="2016-10" db="EMBL/GenBank/DDBJ databases">
        <authorList>
            <person name="de Groot N.N."/>
        </authorList>
    </citation>
    <scope>NUCLEOTIDE SEQUENCE [LARGE SCALE GENOMIC DNA]</scope>
    <source>
        <strain evidence="3 4">DSM 21632</strain>
    </source>
</reference>
<dbReference type="InterPro" id="IPR007137">
    <property type="entry name" value="DUF348"/>
</dbReference>
<dbReference type="InterPro" id="IPR011098">
    <property type="entry name" value="G5_dom"/>
</dbReference>
<dbReference type="Gene3D" id="2.40.40.10">
    <property type="entry name" value="RlpA-like domain"/>
    <property type="match status" value="1"/>
</dbReference>
<gene>
    <name evidence="3" type="ORF">SAMN05192534_12219</name>
</gene>
<dbReference type="SMART" id="SM01208">
    <property type="entry name" value="G5"/>
    <property type="match status" value="1"/>
</dbReference>
<dbReference type="GO" id="GO:0009254">
    <property type="term" value="P:peptidoglycan turnover"/>
    <property type="evidence" value="ECO:0007669"/>
    <property type="project" value="InterPro"/>
</dbReference>
<feature type="domain" description="G5" evidence="2">
    <location>
        <begin position="207"/>
        <end position="287"/>
    </location>
</feature>
<dbReference type="InterPro" id="IPR010611">
    <property type="entry name" value="3D_dom"/>
</dbReference>
<evidence type="ECO:0000259" key="2">
    <source>
        <dbReference type="PROSITE" id="PS51109"/>
    </source>
</evidence>
<dbReference type="SUPFAM" id="SSF50685">
    <property type="entry name" value="Barwin-like endoglucanases"/>
    <property type="match status" value="1"/>
</dbReference>
<sequence length="399" mass="43397">MRSTWTSFFLGISTGKRLALVFLAIAAMVSFAVFHVSKATVTIEKDGEEFATVATHAETVGELLQEEELTRQQADEIIPSLSAPITGNMTIEWVQAKEITVSQDEEKQTVVTTAKNVEEVLEEQNISASEHDKINKDLHAPVTEEMEIVYESAFPVTIHYDDKEKQLMTTSTTVADLLNEADVRVSDKDRVQPDVKKTVASETDINVVRVEKVTDVVEEEVDYATVTRRDDSLPKGEERVIESGQSGVVEKRYEVTLENGEEVSRTLIDEKEIRESKDEIVAVGAREATVTASRGGDGTESPDGQTLTMQATAYTANCTGCSGVTATGVNLNSNPNKKVVAVDPSVIPLGTRVHVEGYGEAVAADTGGAIKGNKIDLHVPTKQEAGRFGRQTVKVTILE</sequence>
<dbReference type="RefSeq" id="WP_091275398.1">
    <property type="nucleotide sequence ID" value="NZ_FNDK01000022.1"/>
</dbReference>
<dbReference type="Pfam" id="PF03990">
    <property type="entry name" value="DUF348"/>
    <property type="match status" value="3"/>
</dbReference>
<dbReference type="STRING" id="568899.SAMN05192534_12219"/>
<protein>
    <submittedName>
        <fullName evidence="3">Uncharacterized conserved protein YabE, contains G5 and tandem DUF348 domains</fullName>
    </submittedName>
</protein>
<accession>A0A1G8HYQ7</accession>
<keyword evidence="1" id="KW-0732">Signal</keyword>
<dbReference type="PANTHER" id="PTHR39160:SF4">
    <property type="entry name" value="RESUSCITATION-PROMOTING FACTOR RPFB"/>
    <property type="match status" value="1"/>
</dbReference>
<dbReference type="Proteomes" id="UP000199163">
    <property type="component" value="Unassembled WGS sequence"/>
</dbReference>
<dbReference type="CDD" id="cd22786">
    <property type="entry name" value="DPBB_YuiC-like"/>
    <property type="match status" value="1"/>
</dbReference>
<evidence type="ECO:0000256" key="1">
    <source>
        <dbReference type="ARBA" id="ARBA00022729"/>
    </source>
</evidence>
<dbReference type="EMBL" id="FNDK01000022">
    <property type="protein sequence ID" value="SDI11661.1"/>
    <property type="molecule type" value="Genomic_DNA"/>
</dbReference>
<dbReference type="Pfam" id="PF07501">
    <property type="entry name" value="G5"/>
    <property type="match status" value="1"/>
</dbReference>
<keyword evidence="4" id="KW-1185">Reference proteome</keyword>
<proteinExistence type="predicted"/>
<dbReference type="AlphaFoldDB" id="A0A1G8HYQ7"/>